<feature type="compositionally biased region" description="Polar residues" evidence="5">
    <location>
        <begin position="427"/>
        <end position="444"/>
    </location>
</feature>
<feature type="region of interest" description="Disordered" evidence="5">
    <location>
        <begin position="2385"/>
        <end position="2426"/>
    </location>
</feature>
<dbReference type="InterPro" id="IPR001965">
    <property type="entry name" value="Znf_PHD"/>
</dbReference>
<dbReference type="Gene3D" id="3.90.70.40">
    <property type="match status" value="1"/>
</dbReference>
<feature type="region of interest" description="Disordered" evidence="5">
    <location>
        <begin position="3126"/>
        <end position="3257"/>
    </location>
</feature>
<accession>A7U4W3</accession>
<dbReference type="PROSITE" id="PS50016">
    <property type="entry name" value="ZF_PHD_2"/>
    <property type="match status" value="2"/>
</dbReference>
<feature type="region of interest" description="Disordered" evidence="5">
    <location>
        <begin position="278"/>
        <end position="446"/>
    </location>
</feature>
<dbReference type="InterPro" id="IPR036397">
    <property type="entry name" value="RNaseH_sf"/>
</dbReference>
<dbReference type="InterPro" id="IPR000477">
    <property type="entry name" value="RT_dom"/>
</dbReference>
<evidence type="ECO:0000313" key="8">
    <source>
        <dbReference type="EMBL" id="ABU52967.1"/>
    </source>
</evidence>
<feature type="compositionally biased region" description="Basic and acidic residues" evidence="5">
    <location>
        <begin position="1436"/>
        <end position="1447"/>
    </location>
</feature>
<dbReference type="PANTHER" id="PTHR31635">
    <property type="entry name" value="REVERSE TRANSCRIPTASE DOMAIN-CONTAINING PROTEIN-RELATED"/>
    <property type="match status" value="1"/>
</dbReference>
<feature type="compositionally biased region" description="Basic and acidic residues" evidence="5">
    <location>
        <begin position="3128"/>
        <end position="3141"/>
    </location>
</feature>
<dbReference type="GO" id="GO:0003676">
    <property type="term" value="F:nucleic acid binding"/>
    <property type="evidence" value="ECO:0007669"/>
    <property type="project" value="InterPro"/>
</dbReference>
<evidence type="ECO:0000256" key="1">
    <source>
        <dbReference type="ARBA" id="ARBA00022723"/>
    </source>
</evidence>
<feature type="compositionally biased region" description="Polar residues" evidence="5">
    <location>
        <begin position="1852"/>
        <end position="1865"/>
    </location>
</feature>
<keyword evidence="3" id="KW-0862">Zinc</keyword>
<feature type="domain" description="PHD-type" evidence="6">
    <location>
        <begin position="570"/>
        <end position="637"/>
    </location>
</feature>
<name>A7U4W3_9CHLO</name>
<dbReference type="InterPro" id="IPR005135">
    <property type="entry name" value="Endo/exonuclease/phosphatase"/>
</dbReference>
<evidence type="ECO:0000259" key="7">
    <source>
        <dbReference type="PROSITE" id="PS50879"/>
    </source>
</evidence>
<dbReference type="InterPro" id="IPR036691">
    <property type="entry name" value="Endo/exonu/phosph_ase_sf"/>
</dbReference>
<feature type="compositionally biased region" description="Polar residues" evidence="5">
    <location>
        <begin position="3166"/>
        <end position="3181"/>
    </location>
</feature>
<dbReference type="InterPro" id="IPR012337">
    <property type="entry name" value="RNaseH-like_sf"/>
</dbReference>
<evidence type="ECO:0000259" key="6">
    <source>
        <dbReference type="PROSITE" id="PS50016"/>
    </source>
</evidence>
<dbReference type="InterPro" id="IPR002156">
    <property type="entry name" value="RNaseH_domain"/>
</dbReference>
<reference evidence="8" key="2">
    <citation type="journal article" date="2008" name="Gene">
        <title>Characterization of duplicated Dunaliella viridis SPT1 genes provides insights into early gene divergence after duplication.</title>
        <authorList>
            <person name="Guan Z."/>
            <person name="Meng X."/>
            <person name="Sun Z."/>
            <person name="Xu Z."/>
            <person name="Song R."/>
        </authorList>
    </citation>
    <scope>NUCLEOTIDE SEQUENCE</scope>
    <source>
        <strain evidence="8">SHU</strain>
    </source>
</reference>
<feature type="region of interest" description="Disordered" evidence="5">
    <location>
        <begin position="1413"/>
        <end position="1469"/>
    </location>
</feature>
<evidence type="ECO:0000256" key="5">
    <source>
        <dbReference type="SAM" id="MobiDB-lite"/>
    </source>
</evidence>
<dbReference type="PANTHER" id="PTHR31635:SF196">
    <property type="entry name" value="REVERSE TRANSCRIPTASE DOMAIN-CONTAINING PROTEIN-RELATED"/>
    <property type="match status" value="1"/>
</dbReference>
<feature type="compositionally biased region" description="Polar residues" evidence="5">
    <location>
        <begin position="3089"/>
        <end position="3110"/>
    </location>
</feature>
<evidence type="ECO:0000256" key="4">
    <source>
        <dbReference type="PROSITE-ProRule" id="PRU00146"/>
    </source>
</evidence>
<sequence length="4640" mass="525255">MVTNTLYEYAECNALLSSTQAGFRKQTDTIHQLENVIVALEDAKTFHKDIYALIVDFTSAFNTTDHDRMLMIMYDLGFPTDAIETVKNLYEGASTQIRLPFGGSTSPIPLRRSLGFKMRARQLLSIETSGISVIKEGQTHFDKDLSWISQLSSSTRCKYELPNLVFVIARTLTELGISSPRDLFEESGTRIVSGASLRTRYRGACRDEHVVALNRLTSMLHHRPRTAITDTIVRDIFKHECKSTHKTEQQRRILRAPNTIEGLEGAFAQAWQDMRDSGVTAPRTNVPQDTTQASSKQSTHMRHALTGRKLRVPQTLNNQSSTEEHAEALPEGTNKQGQKRGAACLENADDGGRQTQAMTPGPPSSPNTEALPDTPETANSNKRKFSSASPPEQNTPSQSTNTQQNVRKPPRLLKQAQQAADAHKSKSTAQSGKSHIPNKTTQSYKRTKKLSKYVSMGSHNIHHKVAPLDTVHRTELLWNYRQLMIKERYNANDAFQLLYRRHLQASKVVGYRLYTTNKRKVGEQDTFDQEQYLTEYEPLIMENWAVPLLDEIPEIKVLTKDPISRADLNDASCEICCNPSTYEETHEDQPTTDMYECNVCNRTYHWKCLVQLQCYTEEQRQDVIDDECWCCPACVSLDRREKEERRRKSGNELMKVTWSPIWEPKEQMDVWESFKEKVEQYEAEQVTPSLDGELDNLERQGFPADSDITQAWQSTQGHSIRHKATFEMQPVNPHVDIKGTGRCEVCVRDVELVHINDAHHATRRSDHISQHNPAPFPTIHTIKAACVYNPEGKCMGMMTPERLHLLENCFDCAQAQKVHACMTPPVHSFASELMGLLLENNKHLNPKTSTTCKTVRESHSRILPGHITKAFHAWACVSKEKMAGALNFAPHSTSYWSARQRDRVFGANYNAFATKFTGFSMCHPTYDDQLMFKSVQHAIRSANHAEIPTATFMFVPNWTNRSLNPYMRLLDENPELCTHLGMIPQAHLRYDEPAAWNGSQTTLSKPTWSLAIIAVWNKTAREHLQNSSPGWLQGLSAAIPEAKWEVPTDGSSDGRPNSAADYPQTFLSKRDDSEGCKLLMHDTIPKQMTETSSLELKCHDWKAWAYTDGSCITEWHDGKEVQFIGAGVYHPRTRRACYVQPGGVGMTNTINRAELAGIYAALLDRHTHIATDSACSLSQIRRQLLFPELQRNHLHSHLLQPIVRMIEDSPDTIHFYKVKAHAGIAGNEFADAIAKHSAQHDCGHDKSFTPVSGNGNPYSQMYWLAERQSTGNPRQQATRLIALSNLKDKLKQFMQGQGKNNIEKGVKAEQAAHEAAQVAAMPDDKPVMPIAFTTKNMALQSMHNKRTQRACDKLTIYAITAHLHVTAPTRKATINSAVLLLAHTVRHVHNKSARRRIARGAMHKVMKLALRPPKRSTEVPTPCPHLGNLRVNSSPDSHDRPLSDKACSHMPSTSTDPPPACMQKVGRPPSKSWKPFFEKQLPGSNHCQVHAINNTYGATILTPEMLHGFINIRRREHPDLLGWNHAFDRAAGFSDDVIDAWLASANHALEQIDNMPARHHNICSRLDSLAELHSCTAFMCRGHFHAFAVRKIHNEWVLLDSLLEEPVAINNSTRRTAQHFTVFKLCNTANTGNDLAAMPNTYMEKQEKAFCLVHAFNMALGSQKLKGSLILEHIHQMECTLIERGIQGVNLKKFYTPRMGNFNSMIVNHYLAHCSWNTNDSFFLKYALTDLQPGQINAQLLDSLTSSAACNTGAILTTVREGRGHAVALKKAAVLHPHASDAWEWFLLDPENVLPIHLNSPSDWQRLEGSIVIIQHDTIWNHLSAGSDFHLADRTVPFHDTGICQSVPRHNTYNAAHPESQSSPFTLEPNPAAIDKSDPQTLEDKYKEPASSEILKQPSNLLCSLKLFTHNVKGLNISQSDMRQALHAHDPDILVLTETKLYDSNNKPWLNKLLKNYKWWSSPHGSAGTLMGIRTGIAGLSQAKLTYADQEGRLVAVTLRSQHQDLIIIGTYWPSGSSTEAIASRHTMQGKVRDLITENHSCTPLLLGDMNATYYNDDRSSVNVTTADRMYRAFLQEVNLKPLPEHDPGRERVNEPRPWTYLHPTAVDSTSGNTIYTTSRIDDILLPKQLADIFTSAVTCTNGYRSDHIPLVAYIRLDALNFSIPCPTPPPAPPTPPKILVCPLTEKDIQAFTTAVQDPASAIPQQLQKLQECLVPAHKEAMSFLYDQENKSARTVSRLTTIQGMPAKQVVEELAAKASDLIQASHQTALLVCTVKSMPQNNGQHFRQRAVSKKRQKLARKLHTIGQIKSHLTCPAIGSASSMEDLIAFNKLNKPLCQAVYLFKEFREDGVRDEIPSVQLKTMENNIKAQISIMDKAHHKECTNQARTQQQRLISKRPKQANKEMFASSAGQPRAGLQALQDPDTGKVETEHSRLEEIIHNFYAASLKAVNPKTGKYLPKQAPRCYPWDACNKGTPDPFTLETHITRAEKEGKSERNWLHTSITDQAAFHECIKSLSNNKSPGPDYVVNETLKMLPSEIKEALHKLFIIMWATGTTPKAWKKSQTVLLDKNKGEETLITSYRPVGLANTLYKLWTRMVTNTLYEYAECNALLSNTQAGFRKQKDTIHQLQNVIMALEDARTFDKDIYALIVDFTSAFNTTDHDRMLMIMYDLGFPTDAIETVKNLYEDKLTRYSDWAALQVSGSKTKVTGILHCAKKTGIYGQNPSKHLRTQLAEKILVQRQPAQFIQHDEPFLYLGVEITMNLNWKHQHTRMTKNLKQKLAGLRASYASPGQAVHILKTAIIPSIAYAFPVVPCDFNLLMKWDQSIGQLVKHKFGLTISTPTAFIRENKEDFGLGCDSIAVEYHRRNTLALNDSLNHNTLRHRDITKALLKAQMDSLRKQAFNLQSAFNSSTLKLRRSLEFKMRARQLLSIGSSNLSATKHGKAQFQEDLEWISQLASSTRCKYELPNLVFVIARALTALGISSPDDLLETNGATNITSIISDAMLRTRPRAACRDEHVVALNRLTSLLHHRRNTAITDTIVQGIFRDEHKSIHKTAQQRRVYRAPSTIEGLEEAFDQAWQDMRDSVVNTPPTTAAQASETAPQSQSQFMRHDLTGRRLRVSQAENNHSRTEAENQDKCPKVANKQGQKRGAACMEDTTDEDKQTLTQAMAQESSTYTESETVHHTPEVANNNKRKFSPVLSGQYKPPQSRDTQQNTRKSPRLLQQAQQAADSHGNQSKTNSGKSHTCNQNSQTHRKIRKLSTYISLGTHEIEHRIEPLDPKNRAELLWNYRQVAIKERYDANDTFQLLYCHHLQPRKVIGYRLHTTNKRKPGEQDTSDQEQYLTEYEPLIMENWAIRLLDEIPEIKVTTKDPIPRADLTDASCEICCNPSTYEETHKDQPTTDMYECNVCNRTYHWKCLVQLQCYTEEQRQDVMDDEYWCCPACVSLDRREKEERRRKSENELMKVTWSPIWEPKEQMDVWESFKEKVEQYEAEQVTPPLDSELDNLERQGFPANTACTHTWQSTQGHTMRSKATFDLQPTNPHVDIKGTGQCEVWVRDVELVHIDNTHQPTTRSDRISRHNTASFPTVQMVKAACIYNAEGKGMGMMTPERMHLLKNCFDCAKAQGMHAGITPPVHSFASELVGLLLENNQRLNPKISTTCKTVRESHSRILPGHITEAFRAWACVSKEKMASALNFAPHTTSYWSARQRDRVFGANYNAFATKFTGFSMCHPTYDDQLMFESAQHAIRSAKHAQTPTATFMFVPNWTNMSLNPYMRLFNANPEHCTHLGMIPQAKLHYDEPTAWHGSKTKLSKPTWSLAIVAVWNRSAKEHLQASSPCWLQGLRAAIPEAQWDPPMNENSDGHSNSAAACPHAFLSKRNDNEGCKLLMNFNIPEQTMGETSNLELKCPDWKAWAYTDGSCRKEWHDGNEVQFIGAGVYHPRTRKACYVQPGGVGMTNTINRAELAGIYAALLDGHTHIATDSACSLSQIRKQLLFPELQRNHLHSHLLQPIVRIIENSPNTIHFYKVKAHAGIAGNEFADAIAKHSAQHDEGHDKSFSPVSDDGNPYSNMYWLAERQTKDGPRGKETRLVALSNLKDKPTQLVQAKHRLGRAKTTGYYTYWFRIRDEVNRKATNAFWTSCKFHEHRNVMRYRTGTLFNQKLAKRYGWTTDSSCPLCHKDDSALHILSGCQNTIMRNMITERHNVASRLILQALSRGHYGANIFFTDVGSNSRLTEQGIDITDVANRTLPAWLLPHLSEEERKLSSRPDAILLLPKNTCSTQFTTHNSALRHFTSTDFDSKQWEIHLIEFKYCEDTRPETQQENAVEQHTGLLQRFRSHGYHKVKLHTILTGVMGTIYNKITDKPLRDLGLNFHQNTKLTRKLNQHSVQYATKLIRTRYALHKNVCGSHGGQHRLGKAKTTGYYTYWSDIRNKVNRKATNAFWTSCKIHEQRNVMRYRTGTLFNQKLAKRYGWTTDSSCLLCHEDDSALHILSGCQHTTMRNMITERHNMANRLILQALNRGHYGANIFFTDVGSNSRLTEQGIDVTDVANRTLPAWLLPHLSEEERNVSSRPDAILLLPKNTCSTQFTTHNSALRHFTSTDFDSKQWEVHLIDFKYCEDTRPETQQENAAGQEEQA</sequence>
<dbReference type="SUPFAM" id="SSF56219">
    <property type="entry name" value="DNase I-like"/>
    <property type="match status" value="1"/>
</dbReference>
<dbReference type="SUPFAM" id="SSF53098">
    <property type="entry name" value="Ribonuclease H-like"/>
    <property type="match status" value="2"/>
</dbReference>
<feature type="domain" description="RNase H type-1" evidence="7">
    <location>
        <begin position="3912"/>
        <end position="4052"/>
    </location>
</feature>
<dbReference type="EMBL" id="EF650641">
    <property type="protein sequence ID" value="ABU52967.1"/>
    <property type="molecule type" value="Genomic_DNA"/>
</dbReference>
<evidence type="ECO:0000256" key="2">
    <source>
        <dbReference type="ARBA" id="ARBA00022771"/>
    </source>
</evidence>
<dbReference type="Pfam" id="PF03372">
    <property type="entry name" value="Exo_endo_phos"/>
    <property type="match status" value="1"/>
</dbReference>
<dbReference type="Pfam" id="PF00078">
    <property type="entry name" value="RVT_1"/>
    <property type="match status" value="1"/>
</dbReference>
<feature type="region of interest" description="Disordered" evidence="5">
    <location>
        <begin position="1852"/>
        <end position="1882"/>
    </location>
</feature>
<keyword evidence="2 4" id="KW-0863">Zinc-finger</keyword>
<protein>
    <submittedName>
        <fullName evidence="8">Uncharacterized protein</fullName>
    </submittedName>
</protein>
<dbReference type="GO" id="GO:0008270">
    <property type="term" value="F:zinc ion binding"/>
    <property type="evidence" value="ECO:0007669"/>
    <property type="project" value="UniProtKB-KW"/>
</dbReference>
<feature type="domain" description="PHD-type" evidence="6">
    <location>
        <begin position="3382"/>
        <end position="3449"/>
    </location>
</feature>
<dbReference type="Gene3D" id="3.60.10.10">
    <property type="entry name" value="Endonuclease/exonuclease/phosphatase"/>
    <property type="match status" value="1"/>
</dbReference>
<feature type="compositionally biased region" description="Low complexity" evidence="5">
    <location>
        <begin position="394"/>
        <end position="405"/>
    </location>
</feature>
<feature type="compositionally biased region" description="Polar residues" evidence="5">
    <location>
        <begin position="3211"/>
        <end position="3254"/>
    </location>
</feature>
<dbReference type="Gene3D" id="3.30.420.10">
    <property type="entry name" value="Ribonuclease H-like superfamily/Ribonuclease H"/>
    <property type="match status" value="2"/>
</dbReference>
<evidence type="ECO:0000256" key="3">
    <source>
        <dbReference type="ARBA" id="ARBA00022833"/>
    </source>
</evidence>
<proteinExistence type="predicted"/>
<dbReference type="CDD" id="cd15489">
    <property type="entry name" value="PHD_SF"/>
    <property type="match status" value="2"/>
</dbReference>
<dbReference type="InterPro" id="IPR019787">
    <property type="entry name" value="Znf_PHD-finger"/>
</dbReference>
<dbReference type="SMART" id="SM00249">
    <property type="entry name" value="PHD"/>
    <property type="match status" value="2"/>
</dbReference>
<feature type="domain" description="RNase H type-1" evidence="7">
    <location>
        <begin position="1099"/>
        <end position="1239"/>
    </location>
</feature>
<dbReference type="GO" id="GO:0004523">
    <property type="term" value="F:RNA-DNA hybrid ribonuclease activity"/>
    <property type="evidence" value="ECO:0007669"/>
    <property type="project" value="InterPro"/>
</dbReference>
<reference evidence="8" key="1">
    <citation type="submission" date="2007-06" db="EMBL/GenBank/DDBJ databases">
        <authorList>
            <person name="Guan Z.W."/>
            <person name="Meng X.Z."/>
            <person name="Tang Y.P."/>
            <person name="Xu Z.K."/>
            <person name="Song R.T."/>
        </authorList>
    </citation>
    <scope>NUCLEOTIDE SEQUENCE</scope>
    <source>
        <strain evidence="8">SHU</strain>
    </source>
</reference>
<feature type="region of interest" description="Disordered" evidence="5">
    <location>
        <begin position="3089"/>
        <end position="3111"/>
    </location>
</feature>
<keyword evidence="1" id="KW-0479">Metal-binding</keyword>
<feature type="compositionally biased region" description="Polar residues" evidence="5">
    <location>
        <begin position="282"/>
        <end position="298"/>
    </location>
</feature>
<organism evidence="8">
    <name type="scientific">Dunaliella viridis</name>
    <dbReference type="NCBI Taxonomy" id="140095"/>
    <lineage>
        <taxon>Eukaryota</taxon>
        <taxon>Viridiplantae</taxon>
        <taxon>Chlorophyta</taxon>
        <taxon>core chlorophytes</taxon>
        <taxon>Chlorophyceae</taxon>
        <taxon>CS clade</taxon>
        <taxon>Chlamydomonadales</taxon>
        <taxon>Dunaliellaceae</taxon>
        <taxon>Dunaliella</taxon>
    </lineage>
</organism>
<feature type="compositionally biased region" description="Polar residues" evidence="5">
    <location>
        <begin position="376"/>
        <end position="392"/>
    </location>
</feature>
<dbReference type="PROSITE" id="PS50879">
    <property type="entry name" value="RNASE_H_1"/>
    <property type="match status" value="2"/>
</dbReference>
<feature type="compositionally biased region" description="Basic residues" evidence="5">
    <location>
        <begin position="299"/>
        <end position="311"/>
    </location>
</feature>